<protein>
    <submittedName>
        <fullName evidence="1">Uncharacterized protein</fullName>
    </submittedName>
</protein>
<dbReference type="AlphaFoldDB" id="A0A224Y722"/>
<organism evidence="1">
    <name type="scientific">Rhipicephalus zambeziensis</name>
    <dbReference type="NCBI Taxonomy" id="60191"/>
    <lineage>
        <taxon>Eukaryota</taxon>
        <taxon>Metazoa</taxon>
        <taxon>Ecdysozoa</taxon>
        <taxon>Arthropoda</taxon>
        <taxon>Chelicerata</taxon>
        <taxon>Arachnida</taxon>
        <taxon>Acari</taxon>
        <taxon>Parasitiformes</taxon>
        <taxon>Ixodida</taxon>
        <taxon>Ixodoidea</taxon>
        <taxon>Ixodidae</taxon>
        <taxon>Rhipicephalinae</taxon>
        <taxon>Rhipicephalus</taxon>
        <taxon>Rhipicephalus</taxon>
    </lineage>
</organism>
<accession>A0A224Y722</accession>
<name>A0A224Y722_9ACAR</name>
<dbReference type="EMBL" id="GFPF01002221">
    <property type="protein sequence ID" value="MAA13367.1"/>
    <property type="molecule type" value="Transcribed_RNA"/>
</dbReference>
<sequence>MQASCRANQASHSATCVTSGSLSASNPLQKAQPEFFIVISHSINKVHIMPYRCVAGTTILRKMANNGLQWHRGRFPIKKNYDDLWRIASTSKFYLY</sequence>
<proteinExistence type="predicted"/>
<reference evidence="1" key="1">
    <citation type="journal article" date="2017" name="Parasit. Vectors">
        <title>Sialotranscriptomics of Rhipicephalus zambeziensis reveals intricate expression profiles of secretory proteins and suggests tight temporal transcriptional regulation during blood-feeding.</title>
        <authorList>
            <person name="de Castro M.H."/>
            <person name="de Klerk D."/>
            <person name="Pienaar R."/>
            <person name="Rees D.J.G."/>
            <person name="Mans B.J."/>
        </authorList>
    </citation>
    <scope>NUCLEOTIDE SEQUENCE</scope>
    <source>
        <tissue evidence="1">Salivary glands</tissue>
    </source>
</reference>
<evidence type="ECO:0000313" key="1">
    <source>
        <dbReference type="EMBL" id="MAA13367.1"/>
    </source>
</evidence>